<organism evidence="3 4">
    <name type="scientific">Litoribaculum gwangyangense</name>
    <dbReference type="NCBI Taxonomy" id="1130722"/>
    <lineage>
        <taxon>Bacteria</taxon>
        <taxon>Pseudomonadati</taxon>
        <taxon>Bacteroidota</taxon>
        <taxon>Flavobacteriia</taxon>
        <taxon>Flavobacteriales</taxon>
        <taxon>Flavobacteriaceae</taxon>
        <taxon>Litoribaculum</taxon>
    </lineage>
</organism>
<dbReference type="RefSeq" id="WP_345277590.1">
    <property type="nucleotide sequence ID" value="NZ_BAABJW010000004.1"/>
</dbReference>
<proteinExistence type="predicted"/>
<evidence type="ECO:0000256" key="1">
    <source>
        <dbReference type="SAM" id="SignalP"/>
    </source>
</evidence>
<dbReference type="CDD" id="cd12797">
    <property type="entry name" value="M23_peptidase"/>
    <property type="match status" value="1"/>
</dbReference>
<dbReference type="Proteomes" id="UP001501433">
    <property type="component" value="Unassembled WGS sequence"/>
</dbReference>
<comment type="caution">
    <text evidence="3">The sequence shown here is derived from an EMBL/GenBank/DDBJ whole genome shotgun (WGS) entry which is preliminary data.</text>
</comment>
<evidence type="ECO:0000313" key="3">
    <source>
        <dbReference type="EMBL" id="GAA4816668.1"/>
    </source>
</evidence>
<dbReference type="Pfam" id="PF01551">
    <property type="entry name" value="Peptidase_M23"/>
    <property type="match status" value="1"/>
</dbReference>
<protein>
    <recommendedName>
        <fullName evidence="2">M23ase beta-sheet core domain-containing protein</fullName>
    </recommendedName>
</protein>
<feature type="chain" id="PRO_5046302273" description="M23ase beta-sheet core domain-containing protein" evidence="1">
    <location>
        <begin position="28"/>
        <end position="277"/>
    </location>
</feature>
<keyword evidence="1" id="KW-0732">Signal</keyword>
<reference evidence="4" key="1">
    <citation type="journal article" date="2019" name="Int. J. Syst. Evol. Microbiol.">
        <title>The Global Catalogue of Microorganisms (GCM) 10K type strain sequencing project: providing services to taxonomists for standard genome sequencing and annotation.</title>
        <authorList>
            <consortium name="The Broad Institute Genomics Platform"/>
            <consortium name="The Broad Institute Genome Sequencing Center for Infectious Disease"/>
            <person name="Wu L."/>
            <person name="Ma J."/>
        </authorList>
    </citation>
    <scope>NUCLEOTIDE SEQUENCE [LARGE SCALE GENOMIC DNA]</scope>
    <source>
        <strain evidence="4">JCM 18325</strain>
    </source>
</reference>
<feature type="domain" description="M23ase beta-sheet core" evidence="2">
    <location>
        <begin position="154"/>
        <end position="252"/>
    </location>
</feature>
<dbReference type="InterPro" id="IPR011055">
    <property type="entry name" value="Dup_hybrid_motif"/>
</dbReference>
<dbReference type="PANTHER" id="PTHR21666">
    <property type="entry name" value="PEPTIDASE-RELATED"/>
    <property type="match status" value="1"/>
</dbReference>
<keyword evidence="4" id="KW-1185">Reference proteome</keyword>
<evidence type="ECO:0000313" key="4">
    <source>
        <dbReference type="Proteomes" id="UP001501433"/>
    </source>
</evidence>
<dbReference type="PANTHER" id="PTHR21666:SF270">
    <property type="entry name" value="MUREIN HYDROLASE ACTIVATOR ENVC"/>
    <property type="match status" value="1"/>
</dbReference>
<sequence>MPKVKIQNRLKALIFLFLLSISYNLKAQNVSSIKRIIKDSVVIDLINPFLCPIEFSFKPKNEKNISFNYKSEILIKANDTNFNVFKFPLSVIKDTSKIDINEFVESKGSFGDSKSIKLDKDFLFKLPFPKNKKYKVIQSFGGKFSHNLPHSKFAIDFNLEIGDTITAARNGKVFYVKEDSKKHGKTRDFIKYANKINILHDDGTIADYAHIDFNGALVEVGDYVEAGQPIALSGLTGFTTTPHLHFVVFKGKNVSFPIYFEGYKNKILRKNSFYYRK</sequence>
<evidence type="ECO:0000259" key="2">
    <source>
        <dbReference type="Pfam" id="PF01551"/>
    </source>
</evidence>
<dbReference type="SUPFAM" id="SSF51261">
    <property type="entry name" value="Duplicated hybrid motif"/>
    <property type="match status" value="1"/>
</dbReference>
<accession>A0ABP9CRT8</accession>
<dbReference type="Gene3D" id="2.70.70.10">
    <property type="entry name" value="Glucose Permease (Domain IIA)"/>
    <property type="match status" value="1"/>
</dbReference>
<feature type="signal peptide" evidence="1">
    <location>
        <begin position="1"/>
        <end position="27"/>
    </location>
</feature>
<gene>
    <name evidence="3" type="ORF">GCM10023330_26430</name>
</gene>
<dbReference type="InterPro" id="IPR016047">
    <property type="entry name" value="M23ase_b-sheet_dom"/>
</dbReference>
<dbReference type="InterPro" id="IPR050570">
    <property type="entry name" value="Cell_wall_metabolism_enzyme"/>
</dbReference>
<dbReference type="EMBL" id="BAABJW010000004">
    <property type="protein sequence ID" value="GAA4816668.1"/>
    <property type="molecule type" value="Genomic_DNA"/>
</dbReference>
<name>A0ABP9CRT8_9FLAO</name>